<organism evidence="1 2">
    <name type="scientific">Bartonella jaculi</name>
    <dbReference type="NCBI Taxonomy" id="686226"/>
    <lineage>
        <taxon>Bacteria</taxon>
        <taxon>Pseudomonadati</taxon>
        <taxon>Pseudomonadota</taxon>
        <taxon>Alphaproteobacteria</taxon>
        <taxon>Hyphomicrobiales</taxon>
        <taxon>Bartonellaceae</taxon>
        <taxon>Bartonella</taxon>
    </lineage>
</organism>
<protein>
    <recommendedName>
        <fullName evidence="3">Tyr recombinase domain-containing protein</fullName>
    </recommendedName>
</protein>
<sequence>MTRNPAFNIKAPKSFNREGLAPWLEEDIDKYYKKWALGTHERVWIDVLLYTGLRCSDASSYWLEKRQR</sequence>
<accession>A0ABP9MZ86</accession>
<keyword evidence="2" id="KW-1185">Reference proteome</keyword>
<dbReference type="InterPro" id="IPR011010">
    <property type="entry name" value="DNA_brk_join_enz"/>
</dbReference>
<evidence type="ECO:0000313" key="2">
    <source>
        <dbReference type="Proteomes" id="UP001500864"/>
    </source>
</evidence>
<dbReference type="Proteomes" id="UP001500864">
    <property type="component" value="Unassembled WGS sequence"/>
</dbReference>
<name>A0ABP9MZ86_9HYPH</name>
<gene>
    <name evidence="1" type="ORF">GCM10023261_04290</name>
</gene>
<dbReference type="SUPFAM" id="SSF56349">
    <property type="entry name" value="DNA breaking-rejoining enzymes"/>
    <property type="match status" value="1"/>
</dbReference>
<dbReference type="EMBL" id="BAABIZ010000003">
    <property type="protein sequence ID" value="GAA5105141.1"/>
    <property type="molecule type" value="Genomic_DNA"/>
</dbReference>
<evidence type="ECO:0008006" key="3">
    <source>
        <dbReference type="Google" id="ProtNLM"/>
    </source>
</evidence>
<evidence type="ECO:0000313" key="1">
    <source>
        <dbReference type="EMBL" id="GAA5105141.1"/>
    </source>
</evidence>
<proteinExistence type="predicted"/>
<comment type="caution">
    <text evidence="1">The sequence shown here is derived from an EMBL/GenBank/DDBJ whole genome shotgun (WGS) entry which is preliminary data.</text>
</comment>
<reference evidence="2" key="1">
    <citation type="journal article" date="2019" name="Int. J. Syst. Evol. Microbiol.">
        <title>The Global Catalogue of Microorganisms (GCM) 10K type strain sequencing project: providing services to taxonomists for standard genome sequencing and annotation.</title>
        <authorList>
            <consortium name="The Broad Institute Genomics Platform"/>
            <consortium name="The Broad Institute Genome Sequencing Center for Infectious Disease"/>
            <person name="Wu L."/>
            <person name="Ma J."/>
        </authorList>
    </citation>
    <scope>NUCLEOTIDE SEQUENCE [LARGE SCALE GENOMIC DNA]</scope>
    <source>
        <strain evidence="2">JCM 17712</strain>
    </source>
</reference>